<proteinExistence type="predicted"/>
<dbReference type="AlphaFoldDB" id="A0A0E9WVP9"/>
<evidence type="ECO:0000256" key="1">
    <source>
        <dbReference type="SAM" id="MobiDB-lite"/>
    </source>
</evidence>
<name>A0A0E9WVP9_ANGAN</name>
<accession>A0A0E9WVP9</accession>
<reference evidence="2" key="2">
    <citation type="journal article" date="2015" name="Fish Shellfish Immunol.">
        <title>Early steps in the European eel (Anguilla anguilla)-Vibrio vulnificus interaction in the gills: Role of the RtxA13 toxin.</title>
        <authorList>
            <person name="Callol A."/>
            <person name="Pajuelo D."/>
            <person name="Ebbesson L."/>
            <person name="Teles M."/>
            <person name="MacKenzie S."/>
            <person name="Amaro C."/>
        </authorList>
    </citation>
    <scope>NUCLEOTIDE SEQUENCE</scope>
</reference>
<sequence length="49" mass="5673">MREINISRPVSQDFVKKRKPSASESMHHYVARVAEDNNTGFKMKPLNNI</sequence>
<protein>
    <submittedName>
        <fullName evidence="2">Uncharacterized protein</fullName>
    </submittedName>
</protein>
<dbReference type="EMBL" id="GBXM01014912">
    <property type="protein sequence ID" value="JAH93665.1"/>
    <property type="molecule type" value="Transcribed_RNA"/>
</dbReference>
<feature type="region of interest" description="Disordered" evidence="1">
    <location>
        <begin position="1"/>
        <end position="24"/>
    </location>
</feature>
<evidence type="ECO:0000313" key="2">
    <source>
        <dbReference type="EMBL" id="JAH93665.1"/>
    </source>
</evidence>
<organism evidence="2">
    <name type="scientific">Anguilla anguilla</name>
    <name type="common">European freshwater eel</name>
    <name type="synonym">Muraena anguilla</name>
    <dbReference type="NCBI Taxonomy" id="7936"/>
    <lineage>
        <taxon>Eukaryota</taxon>
        <taxon>Metazoa</taxon>
        <taxon>Chordata</taxon>
        <taxon>Craniata</taxon>
        <taxon>Vertebrata</taxon>
        <taxon>Euteleostomi</taxon>
        <taxon>Actinopterygii</taxon>
        <taxon>Neopterygii</taxon>
        <taxon>Teleostei</taxon>
        <taxon>Anguilliformes</taxon>
        <taxon>Anguillidae</taxon>
        <taxon>Anguilla</taxon>
    </lineage>
</organism>
<reference evidence="2" key="1">
    <citation type="submission" date="2014-11" db="EMBL/GenBank/DDBJ databases">
        <authorList>
            <person name="Amaro Gonzalez C."/>
        </authorList>
    </citation>
    <scope>NUCLEOTIDE SEQUENCE</scope>
</reference>